<proteinExistence type="predicted"/>
<dbReference type="InterPro" id="IPR036388">
    <property type="entry name" value="WH-like_DNA-bd_sf"/>
</dbReference>
<name>A0ABR8MJA3_9ACTN</name>
<dbReference type="InterPro" id="IPR001845">
    <property type="entry name" value="HTH_ArsR_DNA-bd_dom"/>
</dbReference>
<evidence type="ECO:0000313" key="3">
    <source>
        <dbReference type="Proteomes" id="UP000649289"/>
    </source>
</evidence>
<dbReference type="SUPFAM" id="SSF46785">
    <property type="entry name" value="Winged helix' DNA-binding domain"/>
    <property type="match status" value="1"/>
</dbReference>
<comment type="caution">
    <text evidence="2">The sequence shown here is derived from an EMBL/GenBank/DDBJ whole genome shotgun (WGS) entry which is preliminary data.</text>
</comment>
<dbReference type="Proteomes" id="UP000649289">
    <property type="component" value="Unassembled WGS sequence"/>
</dbReference>
<accession>A0ABR8MJA3</accession>
<keyword evidence="3" id="KW-1185">Reference proteome</keyword>
<evidence type="ECO:0000259" key="1">
    <source>
        <dbReference type="SMART" id="SM00418"/>
    </source>
</evidence>
<organism evidence="2 3">
    <name type="scientific">Nocardioides hwasunensis</name>
    <dbReference type="NCBI Taxonomy" id="397258"/>
    <lineage>
        <taxon>Bacteria</taxon>
        <taxon>Bacillati</taxon>
        <taxon>Actinomycetota</taxon>
        <taxon>Actinomycetes</taxon>
        <taxon>Propionibacteriales</taxon>
        <taxon>Nocardioidaceae</taxon>
        <taxon>Nocardioides</taxon>
    </lineage>
</organism>
<dbReference type="InterPro" id="IPR036390">
    <property type="entry name" value="WH_DNA-bd_sf"/>
</dbReference>
<gene>
    <name evidence="2" type="ORF">IEZ25_15890</name>
</gene>
<dbReference type="EMBL" id="JACXYY010000006">
    <property type="protein sequence ID" value="MBD3916103.1"/>
    <property type="molecule type" value="Genomic_DNA"/>
</dbReference>
<dbReference type="PRINTS" id="PR00778">
    <property type="entry name" value="HTHARSR"/>
</dbReference>
<dbReference type="Pfam" id="PF12840">
    <property type="entry name" value="HTH_20"/>
    <property type="match status" value="1"/>
</dbReference>
<feature type="domain" description="HTH arsR-type" evidence="1">
    <location>
        <begin position="1"/>
        <end position="86"/>
    </location>
</feature>
<dbReference type="SMART" id="SM00418">
    <property type="entry name" value="HTH_ARSR"/>
    <property type="match status" value="1"/>
</dbReference>
<protein>
    <submittedName>
        <fullName evidence="2">Helix-turn-helix transcriptional regulator</fullName>
    </submittedName>
</protein>
<reference evidence="2 3" key="1">
    <citation type="submission" date="2020-09" db="EMBL/GenBank/DDBJ databases">
        <title>novel species in genus Nocardioides.</title>
        <authorList>
            <person name="Zhang G."/>
        </authorList>
    </citation>
    <scope>NUCLEOTIDE SEQUENCE [LARGE SCALE GENOMIC DNA]</scope>
    <source>
        <strain evidence="2 3">19197</strain>
    </source>
</reference>
<evidence type="ECO:0000313" key="2">
    <source>
        <dbReference type="EMBL" id="MBD3916103.1"/>
    </source>
</evidence>
<dbReference type="InterPro" id="IPR011991">
    <property type="entry name" value="ArsR-like_HTH"/>
</dbReference>
<dbReference type="CDD" id="cd00090">
    <property type="entry name" value="HTH_ARSR"/>
    <property type="match status" value="1"/>
</dbReference>
<dbReference type="Gene3D" id="1.10.10.10">
    <property type="entry name" value="Winged helix-like DNA-binding domain superfamily/Winged helix DNA-binding domain"/>
    <property type="match status" value="1"/>
</dbReference>
<sequence length="166" mass="17941">MRSVAHPVRLRILSLLTAEAMSAAEVARTLALTHANASYHLRVLHEAGELVVESEDKIRGGMAKRYRYRVGGDPDRPGTPRSSTEDRIAWQTATHSEIVRRLASATRGPGTSADIETWVAPEVWSEAMDAVSAAMNLLHERAVPPGTEGAIHVSASSQGFVMTETS</sequence>